<feature type="region of interest" description="Disordered" evidence="4">
    <location>
        <begin position="47"/>
        <end position="101"/>
    </location>
</feature>
<dbReference type="InterPro" id="IPR044996">
    <property type="entry name" value="COQ10-like"/>
</dbReference>
<evidence type="ECO:0000313" key="7">
    <source>
        <dbReference type="Proteomes" id="UP001530377"/>
    </source>
</evidence>
<dbReference type="AlphaFoldDB" id="A0ABD3RSW7"/>
<organism evidence="6 7">
    <name type="scientific">Cyclostephanos tholiformis</name>
    <dbReference type="NCBI Taxonomy" id="382380"/>
    <lineage>
        <taxon>Eukaryota</taxon>
        <taxon>Sar</taxon>
        <taxon>Stramenopiles</taxon>
        <taxon>Ochrophyta</taxon>
        <taxon>Bacillariophyta</taxon>
        <taxon>Coscinodiscophyceae</taxon>
        <taxon>Thalassiosirophycidae</taxon>
        <taxon>Stephanodiscales</taxon>
        <taxon>Stephanodiscaceae</taxon>
        <taxon>Cyclostephanos</taxon>
    </lineage>
</organism>
<comment type="subunit">
    <text evidence="2">Interacts with coenzyme Q.</text>
</comment>
<name>A0ABD3RSW7_9STRA</name>
<dbReference type="PANTHER" id="PTHR12901:SF10">
    <property type="entry name" value="COENZYME Q-BINDING PROTEIN COQ10, MITOCHONDRIAL"/>
    <property type="match status" value="1"/>
</dbReference>
<accession>A0ABD3RSW7</accession>
<dbReference type="Gene3D" id="3.30.530.20">
    <property type="match status" value="1"/>
</dbReference>
<proteinExistence type="inferred from homology"/>
<dbReference type="Pfam" id="PF03364">
    <property type="entry name" value="Polyketide_cyc"/>
    <property type="match status" value="1"/>
</dbReference>
<comment type="similarity">
    <text evidence="1">Belongs to the COQ10 family.</text>
</comment>
<feature type="compositionally biased region" description="Basic residues" evidence="4">
    <location>
        <begin position="49"/>
        <end position="64"/>
    </location>
</feature>
<evidence type="ECO:0000313" key="6">
    <source>
        <dbReference type="EMBL" id="KAL3810705.1"/>
    </source>
</evidence>
<gene>
    <name evidence="6" type="ORF">ACHAXA_009987</name>
</gene>
<evidence type="ECO:0000256" key="2">
    <source>
        <dbReference type="ARBA" id="ARBA00011814"/>
    </source>
</evidence>
<dbReference type="EMBL" id="JALLPB020000310">
    <property type="protein sequence ID" value="KAL3810705.1"/>
    <property type="molecule type" value="Genomic_DNA"/>
</dbReference>
<comment type="function">
    <text evidence="3">Required for the function of coenzyme Q in the respiratory chain. May serve as a chaperone or may be involved in the transport of Q6 from its site of synthesis to the catalytic sites of the respiratory complexes.</text>
</comment>
<comment type="caution">
    <text evidence="6">The sequence shown here is derived from an EMBL/GenBank/DDBJ whole genome shotgun (WGS) entry which is preliminary data.</text>
</comment>
<sequence length="299" mass="33090">MTNNHIIPFRLILQFHQRTNPSPFVVASSSSSSTFFSYGRGLVPAAHRESRHSRFRRTSRRFVHGGRDASSSSSSSRNDDDDDDDSTTAATKTTTTHRHAHRATLRGVHPLHLYRIINDVDEYSNFLPYCRESRVLRSSDCGTMYDAILRVGLPTMTGISLPGGVAVAGVVGSLLPSLEERYVSRVRTGSPPPEDDDDDASWTVEAKSIRSNSFDSLRSRWELTFARRGVVGGRGEDGHDDDDDVDVSCDVDFEVEIRVADPLISLVLDGVLGGATRCRSYDDDDDYLMWSGVAWSDVA</sequence>
<evidence type="ECO:0000259" key="5">
    <source>
        <dbReference type="Pfam" id="PF03364"/>
    </source>
</evidence>
<evidence type="ECO:0000256" key="1">
    <source>
        <dbReference type="ARBA" id="ARBA00006885"/>
    </source>
</evidence>
<protein>
    <recommendedName>
        <fullName evidence="5">Coenzyme Q-binding protein COQ10 START domain-containing protein</fullName>
    </recommendedName>
</protein>
<dbReference type="InterPro" id="IPR005031">
    <property type="entry name" value="COQ10_START"/>
</dbReference>
<evidence type="ECO:0000256" key="4">
    <source>
        <dbReference type="SAM" id="MobiDB-lite"/>
    </source>
</evidence>
<reference evidence="6 7" key="1">
    <citation type="submission" date="2024-10" db="EMBL/GenBank/DDBJ databases">
        <title>Updated reference genomes for cyclostephanoid diatoms.</title>
        <authorList>
            <person name="Roberts W.R."/>
            <person name="Alverson A.J."/>
        </authorList>
    </citation>
    <scope>NUCLEOTIDE SEQUENCE [LARGE SCALE GENOMIC DNA]</scope>
    <source>
        <strain evidence="6 7">AJA228-03</strain>
    </source>
</reference>
<evidence type="ECO:0000256" key="3">
    <source>
        <dbReference type="ARBA" id="ARBA00024947"/>
    </source>
</evidence>
<dbReference type="InterPro" id="IPR023393">
    <property type="entry name" value="START-like_dom_sf"/>
</dbReference>
<dbReference type="Proteomes" id="UP001530377">
    <property type="component" value="Unassembled WGS sequence"/>
</dbReference>
<feature type="domain" description="Coenzyme Q-binding protein COQ10 START" evidence="5">
    <location>
        <begin position="112"/>
        <end position="272"/>
    </location>
</feature>
<dbReference type="PANTHER" id="PTHR12901">
    <property type="entry name" value="SPERM PROTEIN HOMOLOG"/>
    <property type="match status" value="1"/>
</dbReference>
<keyword evidence="7" id="KW-1185">Reference proteome</keyword>